<dbReference type="Gene3D" id="3.30.160.240">
    <property type="entry name" value="Rv1738"/>
    <property type="match status" value="1"/>
</dbReference>
<dbReference type="Proteomes" id="UP000325849">
    <property type="component" value="Unassembled WGS sequence"/>
</dbReference>
<gene>
    <name evidence="2" type="ORF">FNH09_06510</name>
</gene>
<evidence type="ECO:0000256" key="1">
    <source>
        <dbReference type="SAM" id="MobiDB-lite"/>
    </source>
</evidence>
<dbReference type="InterPro" id="IPR038070">
    <property type="entry name" value="Rv2632c-like_sf"/>
</dbReference>
<accession>A0A5N8V7B8</accession>
<dbReference type="AlphaFoldDB" id="A0A5N8V7B8"/>
<keyword evidence="3" id="KW-1185">Reference proteome</keyword>
<dbReference type="EMBL" id="VJZD01000017">
    <property type="protein sequence ID" value="MPY30979.1"/>
    <property type="molecule type" value="Genomic_DNA"/>
</dbReference>
<dbReference type="SUPFAM" id="SSF143212">
    <property type="entry name" value="Rv2632c-like"/>
    <property type="match status" value="1"/>
</dbReference>
<feature type="region of interest" description="Disordered" evidence="1">
    <location>
        <begin position="76"/>
        <end position="95"/>
    </location>
</feature>
<dbReference type="RefSeq" id="WP_152885790.1">
    <property type="nucleotide sequence ID" value="NZ_JBHJTU010000050.1"/>
</dbReference>
<protein>
    <submittedName>
        <fullName evidence="2">DUF1876 domain-containing protein</fullName>
    </submittedName>
</protein>
<proteinExistence type="predicted"/>
<dbReference type="OrthoDB" id="4828144at2"/>
<reference evidence="2 3" key="1">
    <citation type="submission" date="2019-07" db="EMBL/GenBank/DDBJ databases">
        <title>New species of Amycolatopsis and Streptomyces.</title>
        <authorList>
            <person name="Duangmal K."/>
            <person name="Teo W.F.A."/>
            <person name="Lipun K."/>
        </authorList>
    </citation>
    <scope>NUCLEOTIDE SEQUENCE [LARGE SCALE GENOMIC DNA]</scope>
    <source>
        <strain evidence="2 3">NBRC 109810</strain>
    </source>
</reference>
<evidence type="ECO:0000313" key="2">
    <source>
        <dbReference type="EMBL" id="MPY30979.1"/>
    </source>
</evidence>
<sequence>MSHTLEWKVRIHLYEDDTGTTKAQLVLDTGSGELTALGTAHCNPADEDVPRIGDELAAGRGLSDLARQLLKAAEQDIQGMGVPEPGDRQTAGWPG</sequence>
<dbReference type="InterPro" id="IPR015057">
    <property type="entry name" value="Rv2632c-like"/>
</dbReference>
<comment type="caution">
    <text evidence="2">The sequence shown here is derived from an EMBL/GenBank/DDBJ whole genome shotgun (WGS) entry which is preliminary data.</text>
</comment>
<dbReference type="Pfam" id="PF08962">
    <property type="entry name" value="Rv2632c-like"/>
    <property type="match status" value="1"/>
</dbReference>
<organism evidence="2 3">
    <name type="scientific">Streptomyces adustus</name>
    <dbReference type="NCBI Taxonomy" id="1609272"/>
    <lineage>
        <taxon>Bacteria</taxon>
        <taxon>Bacillati</taxon>
        <taxon>Actinomycetota</taxon>
        <taxon>Actinomycetes</taxon>
        <taxon>Kitasatosporales</taxon>
        <taxon>Streptomycetaceae</taxon>
        <taxon>Streptomyces</taxon>
    </lineage>
</organism>
<evidence type="ECO:0000313" key="3">
    <source>
        <dbReference type="Proteomes" id="UP000325849"/>
    </source>
</evidence>
<name>A0A5N8V7B8_9ACTN</name>